<sequence length="94" mass="10677">MLIIICKTNRAEQGHKSLAKKEKIVSGKGVGYKSRFACMMMHNAMGDDTLCSSYLPFYQSLDAWAIVLLTCPDEAVCKILKGFFTTFRFSHRLY</sequence>
<evidence type="ECO:0000313" key="2">
    <source>
        <dbReference type="Proteomes" id="UP000276133"/>
    </source>
</evidence>
<dbReference type="Proteomes" id="UP000276133">
    <property type="component" value="Unassembled WGS sequence"/>
</dbReference>
<comment type="caution">
    <text evidence="1">The sequence shown here is derived from an EMBL/GenBank/DDBJ whole genome shotgun (WGS) entry which is preliminary data.</text>
</comment>
<accession>A0A3M7SL21</accession>
<protein>
    <submittedName>
        <fullName evidence="1">Uncharacterized protein</fullName>
    </submittedName>
</protein>
<reference evidence="1 2" key="1">
    <citation type="journal article" date="2018" name="Sci. Rep.">
        <title>Genomic signatures of local adaptation to the degree of environmental predictability in rotifers.</title>
        <authorList>
            <person name="Franch-Gras L."/>
            <person name="Hahn C."/>
            <person name="Garcia-Roger E.M."/>
            <person name="Carmona M.J."/>
            <person name="Serra M."/>
            <person name="Gomez A."/>
        </authorList>
    </citation>
    <scope>NUCLEOTIDE SEQUENCE [LARGE SCALE GENOMIC DNA]</scope>
    <source>
        <strain evidence="1">HYR1</strain>
    </source>
</reference>
<organism evidence="1 2">
    <name type="scientific">Brachionus plicatilis</name>
    <name type="common">Marine rotifer</name>
    <name type="synonym">Brachionus muelleri</name>
    <dbReference type="NCBI Taxonomy" id="10195"/>
    <lineage>
        <taxon>Eukaryota</taxon>
        <taxon>Metazoa</taxon>
        <taxon>Spiralia</taxon>
        <taxon>Gnathifera</taxon>
        <taxon>Rotifera</taxon>
        <taxon>Eurotatoria</taxon>
        <taxon>Monogononta</taxon>
        <taxon>Pseudotrocha</taxon>
        <taxon>Ploima</taxon>
        <taxon>Brachionidae</taxon>
        <taxon>Brachionus</taxon>
    </lineage>
</organism>
<gene>
    <name evidence="1" type="ORF">BpHYR1_002671</name>
</gene>
<evidence type="ECO:0000313" key="1">
    <source>
        <dbReference type="EMBL" id="RNA36446.1"/>
    </source>
</evidence>
<name>A0A3M7SL21_BRAPC</name>
<dbReference type="AlphaFoldDB" id="A0A3M7SL21"/>
<keyword evidence="2" id="KW-1185">Reference proteome</keyword>
<dbReference type="EMBL" id="REGN01001186">
    <property type="protein sequence ID" value="RNA36446.1"/>
    <property type="molecule type" value="Genomic_DNA"/>
</dbReference>
<proteinExistence type="predicted"/>